<sequence>MASEEIKVLVQHGQITNLKQLGSQPQVSLVSVVLTVTIPGFPLRRIRTNGLWIWQKNDAIRGMPLMLLNLATSRIVGGTIYGSYGPIHRDRTVRVGTSIYLLVFLSNCRFNSEKSGQRCHCSTVVPFDDNDNIVVM</sequence>
<name>A0A0V1CBD7_TRIBR</name>
<organism evidence="1 2">
    <name type="scientific">Trichinella britovi</name>
    <name type="common">Parasitic roundworm</name>
    <dbReference type="NCBI Taxonomy" id="45882"/>
    <lineage>
        <taxon>Eukaryota</taxon>
        <taxon>Metazoa</taxon>
        <taxon>Ecdysozoa</taxon>
        <taxon>Nematoda</taxon>
        <taxon>Enoplea</taxon>
        <taxon>Dorylaimia</taxon>
        <taxon>Trichinellida</taxon>
        <taxon>Trichinellidae</taxon>
        <taxon>Trichinella</taxon>
    </lineage>
</organism>
<dbReference type="Proteomes" id="UP000054653">
    <property type="component" value="Unassembled WGS sequence"/>
</dbReference>
<keyword evidence="2" id="KW-1185">Reference proteome</keyword>
<reference evidence="1 2" key="1">
    <citation type="submission" date="2015-01" db="EMBL/GenBank/DDBJ databases">
        <title>Evolution of Trichinella species and genotypes.</title>
        <authorList>
            <person name="Korhonen P.K."/>
            <person name="Edoardo P."/>
            <person name="Giuseppe L.R."/>
            <person name="Gasser R.B."/>
        </authorList>
    </citation>
    <scope>NUCLEOTIDE SEQUENCE [LARGE SCALE GENOMIC DNA]</scope>
    <source>
        <strain evidence="1">ISS120</strain>
    </source>
</reference>
<dbReference type="AlphaFoldDB" id="A0A0V1CBD7"/>
<comment type="caution">
    <text evidence="1">The sequence shown here is derived from an EMBL/GenBank/DDBJ whole genome shotgun (WGS) entry which is preliminary data.</text>
</comment>
<dbReference type="EMBL" id="JYDI01000281">
    <property type="protein sequence ID" value="KRY46560.1"/>
    <property type="molecule type" value="Genomic_DNA"/>
</dbReference>
<protein>
    <submittedName>
        <fullName evidence="1">Uncharacterized protein</fullName>
    </submittedName>
</protein>
<accession>A0A0V1CBD7</accession>
<evidence type="ECO:0000313" key="1">
    <source>
        <dbReference type="EMBL" id="KRY46560.1"/>
    </source>
</evidence>
<evidence type="ECO:0000313" key="2">
    <source>
        <dbReference type="Proteomes" id="UP000054653"/>
    </source>
</evidence>
<proteinExistence type="predicted"/>
<gene>
    <name evidence="1" type="ORF">T03_16998</name>
</gene>